<name>A0ABD6FHQ7_9PSEU</name>
<evidence type="ECO:0000256" key="2">
    <source>
        <dbReference type="ARBA" id="ARBA00006906"/>
    </source>
</evidence>
<dbReference type="AlphaFoldDB" id="A0ABD6FHQ7"/>
<comment type="subunit">
    <text evidence="3">Homotrimer.</text>
</comment>
<proteinExistence type="inferred from homology"/>
<dbReference type="Pfam" id="PF01081">
    <property type="entry name" value="Aldolase"/>
    <property type="match status" value="1"/>
</dbReference>
<reference evidence="6 7" key="1">
    <citation type="journal article" date="2021" name="BMC Genomics">
        <title>Genome-resolved metagenome and metatranscriptome analyses of thermophilic composting reveal key bacterial players and their metabolic interactions.</title>
        <authorList>
            <person name="Braga L.P.P."/>
            <person name="Pereira R.V."/>
            <person name="Martins L.F."/>
            <person name="Moura L.M.S."/>
            <person name="Sanchez F.B."/>
            <person name="Patane J.S.L."/>
            <person name="da Silva A.M."/>
            <person name="Setubal J.C."/>
        </authorList>
    </citation>
    <scope>NUCLEOTIDE SEQUENCE [LARGE SCALE GENOMIC DNA]</scope>
    <source>
        <strain evidence="6">ZC4RG45</strain>
    </source>
</reference>
<dbReference type="Gene3D" id="3.20.20.70">
    <property type="entry name" value="Aldolase class I"/>
    <property type="match status" value="1"/>
</dbReference>
<comment type="caution">
    <text evidence="6">The sequence shown here is derived from an EMBL/GenBank/DDBJ whole genome shotgun (WGS) entry which is preliminary data.</text>
</comment>
<dbReference type="Proteomes" id="UP000249324">
    <property type="component" value="Unassembled WGS sequence"/>
</dbReference>
<evidence type="ECO:0000256" key="3">
    <source>
        <dbReference type="ARBA" id="ARBA00011233"/>
    </source>
</evidence>
<keyword evidence="5" id="KW-0119">Carbohydrate metabolism</keyword>
<evidence type="ECO:0000256" key="1">
    <source>
        <dbReference type="ARBA" id="ARBA00004761"/>
    </source>
</evidence>
<evidence type="ECO:0000313" key="6">
    <source>
        <dbReference type="EMBL" id="MFO7193394.1"/>
    </source>
</evidence>
<dbReference type="InterPro" id="IPR013785">
    <property type="entry name" value="Aldolase_TIM"/>
</dbReference>
<dbReference type="GO" id="GO:0016829">
    <property type="term" value="F:lyase activity"/>
    <property type="evidence" value="ECO:0007669"/>
    <property type="project" value="UniProtKB-KW"/>
</dbReference>
<keyword evidence="4" id="KW-0456">Lyase</keyword>
<comment type="pathway">
    <text evidence="1">Carbohydrate acid metabolism.</text>
</comment>
<accession>A0ABD6FHQ7</accession>
<dbReference type="CDD" id="cd00452">
    <property type="entry name" value="KDPG_aldolase"/>
    <property type="match status" value="1"/>
</dbReference>
<evidence type="ECO:0000313" key="7">
    <source>
        <dbReference type="Proteomes" id="UP000249324"/>
    </source>
</evidence>
<evidence type="ECO:0000256" key="4">
    <source>
        <dbReference type="ARBA" id="ARBA00023239"/>
    </source>
</evidence>
<protein>
    <submittedName>
        <fullName evidence="6">Bifunctional 4-hydroxy-2-oxoglutarate aldolase/2-dehydro-3-deoxy-phosphogluconate aldolase</fullName>
    </submittedName>
</protein>
<dbReference type="PANTHER" id="PTHR30246">
    <property type="entry name" value="2-KETO-3-DEOXY-6-PHOSPHOGLUCONATE ALDOLASE"/>
    <property type="match status" value="1"/>
</dbReference>
<organism evidence="6 7">
    <name type="scientific">Thermocrispum agreste</name>
    <dbReference type="NCBI Taxonomy" id="37925"/>
    <lineage>
        <taxon>Bacteria</taxon>
        <taxon>Bacillati</taxon>
        <taxon>Actinomycetota</taxon>
        <taxon>Actinomycetes</taxon>
        <taxon>Pseudonocardiales</taxon>
        <taxon>Pseudonocardiaceae</taxon>
        <taxon>Thermocrispum</taxon>
    </lineage>
</organism>
<evidence type="ECO:0000256" key="5">
    <source>
        <dbReference type="ARBA" id="ARBA00023277"/>
    </source>
</evidence>
<dbReference type="EMBL" id="QGUI02000206">
    <property type="protein sequence ID" value="MFO7193394.1"/>
    <property type="molecule type" value="Genomic_DNA"/>
</dbReference>
<dbReference type="InterPro" id="IPR000887">
    <property type="entry name" value="Aldlse_KDPG_KHG"/>
</dbReference>
<gene>
    <name evidence="6" type="ORF">DIU77_014220</name>
</gene>
<sequence length="217" mass="21764">MDLLAQLAAHRALCIVRADHVPDPAGFTRALVDAGLPLVEFALMNQEALRVIAQASTVDGAVVGAGTVMTPQLARDAVAAGARYLVTPGLRPRVSEEAARLGVPTVLGALTPTEVADAIDFGAAAVKVFPASRMGPSYFTELLGPYPDTPLVASGGVDAGNAADYLAAGALAVTAGSAVVGRDPSDVAGIRARAEQFVAAVKRAAGPGEPAGQGAES</sequence>
<dbReference type="PANTHER" id="PTHR30246:SF1">
    <property type="entry name" value="2-DEHYDRO-3-DEOXY-6-PHOSPHOGALACTONATE ALDOLASE-RELATED"/>
    <property type="match status" value="1"/>
</dbReference>
<comment type="similarity">
    <text evidence="2">Belongs to the KHG/KDPG aldolase family.</text>
</comment>
<dbReference type="SUPFAM" id="SSF51569">
    <property type="entry name" value="Aldolase"/>
    <property type="match status" value="1"/>
</dbReference>